<feature type="region of interest" description="Disordered" evidence="1">
    <location>
        <begin position="1"/>
        <end position="115"/>
    </location>
</feature>
<sequence length="248" mass="25336">AQEQAAQEQAAQEQAAQEQAAQEQAAQGLAPPDPAAPAPLPSRARRPQAPDGPPAPFGPPSAMPAGPDRLFDPAPSTAPSTEGNGHPRNGGRTPGRAVPERLPGRAGIPQRERTPIYDEVASAWFREAPPSAGPDEAEWASTSGDEGWRAAAASADALDAGVSAGGTTEAGLPRRRPRAQLVPGAARPGGAPGDGPAPAVPRRSAEAIRGRLASYQRGVADGRTTRAARPADTEGEPPTARPGDEEEQ</sequence>
<protein>
    <recommendedName>
        <fullName evidence="4">Histidine kinase</fullName>
    </recommendedName>
</protein>
<feature type="compositionally biased region" description="Low complexity" evidence="1">
    <location>
        <begin position="183"/>
        <end position="197"/>
    </location>
</feature>
<feature type="compositionally biased region" description="Pro residues" evidence="1">
    <location>
        <begin position="50"/>
        <end position="62"/>
    </location>
</feature>
<reference evidence="2 3" key="1">
    <citation type="submission" date="2023-02" db="EMBL/GenBank/DDBJ databases">
        <title>Genome sequencing required for Actinomycetospora new species description.</title>
        <authorList>
            <person name="Saimee Y."/>
            <person name="Duangmal K."/>
        </authorList>
    </citation>
    <scope>NUCLEOTIDE SEQUENCE [LARGE SCALE GENOMIC DNA]</scope>
    <source>
        <strain evidence="2 3">DW7H6</strain>
    </source>
</reference>
<dbReference type="EMBL" id="JAQZAO010000019">
    <property type="protein sequence ID" value="MDD7969168.1"/>
    <property type="molecule type" value="Genomic_DNA"/>
</dbReference>
<evidence type="ECO:0008006" key="4">
    <source>
        <dbReference type="Google" id="ProtNLM"/>
    </source>
</evidence>
<accession>A0ABT5T5G9</accession>
<feature type="compositionally biased region" description="Low complexity" evidence="1">
    <location>
        <begin position="1"/>
        <end position="30"/>
    </location>
</feature>
<feature type="compositionally biased region" description="Low complexity" evidence="1">
    <location>
        <begin position="150"/>
        <end position="166"/>
    </location>
</feature>
<keyword evidence="3" id="KW-1185">Reference proteome</keyword>
<feature type="compositionally biased region" description="Pro residues" evidence="1">
    <location>
        <begin position="31"/>
        <end position="40"/>
    </location>
</feature>
<evidence type="ECO:0000313" key="2">
    <source>
        <dbReference type="EMBL" id="MDD7969168.1"/>
    </source>
</evidence>
<evidence type="ECO:0000256" key="1">
    <source>
        <dbReference type="SAM" id="MobiDB-lite"/>
    </source>
</evidence>
<proteinExistence type="predicted"/>
<feature type="region of interest" description="Disordered" evidence="1">
    <location>
        <begin position="127"/>
        <end position="248"/>
    </location>
</feature>
<comment type="caution">
    <text evidence="2">The sequence shown here is derived from an EMBL/GenBank/DDBJ whole genome shotgun (WGS) entry which is preliminary data.</text>
</comment>
<gene>
    <name evidence="2" type="ORF">PGB27_27820</name>
</gene>
<name>A0ABT5T5G9_9PSEU</name>
<evidence type="ECO:0000313" key="3">
    <source>
        <dbReference type="Proteomes" id="UP001300763"/>
    </source>
</evidence>
<organism evidence="2 3">
    <name type="scientific">Actinomycetospora lemnae</name>
    <dbReference type="NCBI Taxonomy" id="3019891"/>
    <lineage>
        <taxon>Bacteria</taxon>
        <taxon>Bacillati</taxon>
        <taxon>Actinomycetota</taxon>
        <taxon>Actinomycetes</taxon>
        <taxon>Pseudonocardiales</taxon>
        <taxon>Pseudonocardiaceae</taxon>
        <taxon>Actinomycetospora</taxon>
    </lineage>
</organism>
<dbReference type="Proteomes" id="UP001300763">
    <property type="component" value="Unassembled WGS sequence"/>
</dbReference>
<feature type="non-terminal residue" evidence="2">
    <location>
        <position position="1"/>
    </location>
</feature>